<gene>
    <name evidence="2" type="ORF">JYU14_05300</name>
</gene>
<reference evidence="2 3" key="1">
    <citation type="submission" date="2021-02" db="EMBL/GenBank/DDBJ databases">
        <title>Activity-based single-cell genomes from oceanic crustal fluid captures similar information to metagenomic and metatranscriptomic surveys with orders of magnitude less sampling.</title>
        <authorList>
            <person name="D'Angelo T.S."/>
            <person name="Orcutt B.N."/>
        </authorList>
    </citation>
    <scope>NUCLEOTIDE SEQUENCE [LARGE SCALE GENOMIC DNA]</scope>
    <source>
        <strain evidence="2">AH-315-G07</strain>
    </source>
</reference>
<accession>A0ABS3ATM4</accession>
<sequence>MEGNINAKSAKKREDDLESNRKKKRRNYSGQKNRFFFQTEGLECDSPWQRPGYSNPNNAG</sequence>
<name>A0ABS3ATM4_9BACT</name>
<evidence type="ECO:0000313" key="3">
    <source>
        <dbReference type="Proteomes" id="UP000722121"/>
    </source>
</evidence>
<evidence type="ECO:0000256" key="1">
    <source>
        <dbReference type="SAM" id="MobiDB-lite"/>
    </source>
</evidence>
<organism evidence="2 3">
    <name type="scientific">Simkania negevensis</name>
    <dbReference type="NCBI Taxonomy" id="83561"/>
    <lineage>
        <taxon>Bacteria</taxon>
        <taxon>Pseudomonadati</taxon>
        <taxon>Chlamydiota</taxon>
        <taxon>Chlamydiia</taxon>
        <taxon>Parachlamydiales</taxon>
        <taxon>Simkaniaceae</taxon>
        <taxon>Simkania</taxon>
    </lineage>
</organism>
<proteinExistence type="predicted"/>
<keyword evidence="3" id="KW-1185">Reference proteome</keyword>
<dbReference type="Proteomes" id="UP000722121">
    <property type="component" value="Unassembled WGS sequence"/>
</dbReference>
<comment type="caution">
    <text evidence="2">The sequence shown here is derived from an EMBL/GenBank/DDBJ whole genome shotgun (WGS) entry which is preliminary data.</text>
</comment>
<protein>
    <submittedName>
        <fullName evidence="2">Uncharacterized protein</fullName>
    </submittedName>
</protein>
<evidence type="ECO:0000313" key="2">
    <source>
        <dbReference type="EMBL" id="MBN4067482.1"/>
    </source>
</evidence>
<dbReference type="EMBL" id="JAFITR010000161">
    <property type="protein sequence ID" value="MBN4067482.1"/>
    <property type="molecule type" value="Genomic_DNA"/>
</dbReference>
<feature type="region of interest" description="Disordered" evidence="1">
    <location>
        <begin position="1"/>
        <end position="60"/>
    </location>
</feature>